<dbReference type="InterPro" id="IPR011701">
    <property type="entry name" value="MFS"/>
</dbReference>
<keyword evidence="2 5" id="KW-0812">Transmembrane</keyword>
<dbReference type="GO" id="GO:0022857">
    <property type="term" value="F:transmembrane transporter activity"/>
    <property type="evidence" value="ECO:0007669"/>
    <property type="project" value="InterPro"/>
</dbReference>
<accession>A0A0G1HF06</accession>
<feature type="transmembrane region" description="Helical" evidence="5">
    <location>
        <begin position="68"/>
        <end position="86"/>
    </location>
</feature>
<dbReference type="Proteomes" id="UP000034063">
    <property type="component" value="Unassembled WGS sequence"/>
</dbReference>
<evidence type="ECO:0000313" key="7">
    <source>
        <dbReference type="EMBL" id="KKT45921.1"/>
    </source>
</evidence>
<feature type="domain" description="Major facilitator superfamily (MFS) profile" evidence="6">
    <location>
        <begin position="1"/>
        <end position="382"/>
    </location>
</feature>
<dbReference type="PROSITE" id="PS00216">
    <property type="entry name" value="SUGAR_TRANSPORT_1"/>
    <property type="match status" value="1"/>
</dbReference>
<dbReference type="Pfam" id="PF07690">
    <property type="entry name" value="MFS_1"/>
    <property type="match status" value="1"/>
</dbReference>
<comment type="subcellular location">
    <subcellularLocation>
        <location evidence="1">Membrane</location>
        <topology evidence="1">Multi-pass membrane protein</topology>
    </subcellularLocation>
</comment>
<dbReference type="AlphaFoldDB" id="A0A0G1HF06"/>
<feature type="transmembrane region" description="Helical" evidence="5">
    <location>
        <begin position="267"/>
        <end position="287"/>
    </location>
</feature>
<dbReference type="InterPro" id="IPR036259">
    <property type="entry name" value="MFS_trans_sf"/>
</dbReference>
<proteinExistence type="predicted"/>
<dbReference type="PANTHER" id="PTHR23530">
    <property type="entry name" value="TRANSPORT PROTEIN-RELATED"/>
    <property type="match status" value="1"/>
</dbReference>
<feature type="transmembrane region" description="Helical" evidence="5">
    <location>
        <begin position="239"/>
        <end position="260"/>
    </location>
</feature>
<dbReference type="SUPFAM" id="SSF103473">
    <property type="entry name" value="MFS general substrate transporter"/>
    <property type="match status" value="1"/>
</dbReference>
<feature type="transmembrane region" description="Helical" evidence="5">
    <location>
        <begin position="159"/>
        <end position="179"/>
    </location>
</feature>
<comment type="caution">
    <text evidence="7">The sequence shown here is derived from an EMBL/GenBank/DDBJ whole genome shotgun (WGS) entry which is preliminary data.</text>
</comment>
<dbReference type="InterPro" id="IPR005829">
    <property type="entry name" value="Sugar_transporter_CS"/>
</dbReference>
<keyword evidence="4 5" id="KW-0472">Membrane</keyword>
<sequence>MHRNIKLLALFNFFTDFKLYSGILIIYFAKVTGSYALAMSLFSVVSVSSALFEVPTGVFSDMIGRKKTILFGALFATLSAICYAIGTSYWPLFVGALFEGLSRSWYSGNNDAFLHDSLSQNGNRDKFAYYLGKTSAMFQLALMMGAVIGSVLAQWSFPLIMWLSVIPQALCLIIGLFLGEPRRIAKDQSNIFSHLKISAFHLWNNKKLRLLSLQDVLSFAVGESSFNFGAAFINTIWPLWAIGFSKMISYGGAFVSYWFSGRLIKKLGGINILIIANIYTRIANFIAYGKPTLVSPVLMASSSIFYGATMVSKKSLMQKEYTQEQRATIESLNSFFRNILYALFSPLLGIIADSYGPANALIFVQFCMLSVLYINFKLKKMQKNT</sequence>
<feature type="transmembrane region" description="Helical" evidence="5">
    <location>
        <begin position="293"/>
        <end position="311"/>
    </location>
</feature>
<dbReference type="InterPro" id="IPR020846">
    <property type="entry name" value="MFS_dom"/>
</dbReference>
<feature type="transmembrane region" description="Helical" evidence="5">
    <location>
        <begin position="35"/>
        <end position="56"/>
    </location>
</feature>
<dbReference type="InterPro" id="IPR053160">
    <property type="entry name" value="MFS_DHA3_Transporter"/>
</dbReference>
<protein>
    <recommendedName>
        <fullName evidence="6">Major facilitator superfamily (MFS) profile domain-containing protein</fullName>
    </recommendedName>
</protein>
<organism evidence="7 8">
    <name type="scientific">Candidatus Gottesmanbacteria bacterium GW2011_GWA2_44_17</name>
    <dbReference type="NCBI Taxonomy" id="1618444"/>
    <lineage>
        <taxon>Bacteria</taxon>
        <taxon>Candidatus Gottesmaniibacteriota</taxon>
    </lineage>
</organism>
<gene>
    <name evidence="7" type="ORF">UW37_C0037G0011</name>
</gene>
<dbReference type="PROSITE" id="PS50850">
    <property type="entry name" value="MFS"/>
    <property type="match status" value="1"/>
</dbReference>
<feature type="transmembrane region" description="Helical" evidence="5">
    <location>
        <begin position="358"/>
        <end position="376"/>
    </location>
</feature>
<feature type="transmembrane region" description="Helical" evidence="5">
    <location>
        <begin position="129"/>
        <end position="153"/>
    </location>
</feature>
<feature type="transmembrane region" description="Helical" evidence="5">
    <location>
        <begin position="7"/>
        <end position="29"/>
    </location>
</feature>
<dbReference type="PANTHER" id="PTHR23530:SF1">
    <property type="entry name" value="PERMEASE, MAJOR FACILITATOR SUPERFAMILY-RELATED"/>
    <property type="match status" value="1"/>
</dbReference>
<reference evidence="7 8" key="1">
    <citation type="journal article" date="2015" name="Nature">
        <title>rRNA introns, odd ribosomes, and small enigmatic genomes across a large radiation of phyla.</title>
        <authorList>
            <person name="Brown C.T."/>
            <person name="Hug L.A."/>
            <person name="Thomas B.C."/>
            <person name="Sharon I."/>
            <person name="Castelle C.J."/>
            <person name="Singh A."/>
            <person name="Wilkins M.J."/>
            <person name="Williams K.H."/>
            <person name="Banfield J.F."/>
        </authorList>
    </citation>
    <scope>NUCLEOTIDE SEQUENCE [LARGE SCALE GENOMIC DNA]</scope>
</reference>
<evidence type="ECO:0000256" key="1">
    <source>
        <dbReference type="ARBA" id="ARBA00004141"/>
    </source>
</evidence>
<keyword evidence="3 5" id="KW-1133">Transmembrane helix</keyword>
<dbReference type="GO" id="GO:0016020">
    <property type="term" value="C:membrane"/>
    <property type="evidence" value="ECO:0007669"/>
    <property type="project" value="UniProtKB-SubCell"/>
</dbReference>
<evidence type="ECO:0000313" key="8">
    <source>
        <dbReference type="Proteomes" id="UP000034063"/>
    </source>
</evidence>
<evidence type="ECO:0000259" key="6">
    <source>
        <dbReference type="PROSITE" id="PS50850"/>
    </source>
</evidence>
<evidence type="ECO:0000256" key="5">
    <source>
        <dbReference type="SAM" id="Phobius"/>
    </source>
</evidence>
<name>A0A0G1HF06_9BACT</name>
<dbReference type="EMBL" id="LCIB01000037">
    <property type="protein sequence ID" value="KKT45921.1"/>
    <property type="molecule type" value="Genomic_DNA"/>
</dbReference>
<evidence type="ECO:0000256" key="4">
    <source>
        <dbReference type="ARBA" id="ARBA00023136"/>
    </source>
</evidence>
<evidence type="ECO:0000256" key="2">
    <source>
        <dbReference type="ARBA" id="ARBA00022692"/>
    </source>
</evidence>
<feature type="transmembrane region" description="Helical" evidence="5">
    <location>
        <begin position="332"/>
        <end position="352"/>
    </location>
</feature>
<dbReference type="Gene3D" id="1.20.1250.20">
    <property type="entry name" value="MFS general substrate transporter like domains"/>
    <property type="match status" value="1"/>
</dbReference>
<evidence type="ECO:0000256" key="3">
    <source>
        <dbReference type="ARBA" id="ARBA00022989"/>
    </source>
</evidence>